<name>A0AAU8U5W7_9PSED</name>
<dbReference type="SMART" id="SM00829">
    <property type="entry name" value="PKS_ER"/>
    <property type="match status" value="1"/>
</dbReference>
<dbReference type="CDD" id="cd05286">
    <property type="entry name" value="QOR2"/>
    <property type="match status" value="1"/>
</dbReference>
<dbReference type="Proteomes" id="UP000033099">
    <property type="component" value="Chromosome"/>
</dbReference>
<dbReference type="Pfam" id="PF00107">
    <property type="entry name" value="ADH_zinc_N"/>
    <property type="match status" value="1"/>
</dbReference>
<dbReference type="Gene3D" id="3.40.50.720">
    <property type="entry name" value="NAD(P)-binding Rossmann-like Domain"/>
    <property type="match status" value="1"/>
</dbReference>
<proteinExistence type="predicted"/>
<dbReference type="InterPro" id="IPR036291">
    <property type="entry name" value="NAD(P)-bd_dom_sf"/>
</dbReference>
<evidence type="ECO:0000313" key="5">
    <source>
        <dbReference type="Proteomes" id="UP000033099"/>
    </source>
</evidence>
<dbReference type="InterPro" id="IPR013149">
    <property type="entry name" value="ADH-like_C"/>
</dbReference>
<dbReference type="PANTHER" id="PTHR48106:SF13">
    <property type="entry name" value="QUINONE OXIDOREDUCTASE-RELATED"/>
    <property type="match status" value="1"/>
</dbReference>
<dbReference type="Gene3D" id="3.90.180.10">
    <property type="entry name" value="Medium-chain alcohol dehydrogenases, catalytic domain"/>
    <property type="match status" value="1"/>
</dbReference>
<organism evidence="4 5">
    <name type="scientific">Pseudomonas synxantha</name>
    <dbReference type="NCBI Taxonomy" id="47883"/>
    <lineage>
        <taxon>Bacteria</taxon>
        <taxon>Pseudomonadati</taxon>
        <taxon>Pseudomonadota</taxon>
        <taxon>Gammaproteobacteria</taxon>
        <taxon>Pseudomonadales</taxon>
        <taxon>Pseudomonadaceae</taxon>
        <taxon>Pseudomonas</taxon>
    </lineage>
</organism>
<keyword evidence="1" id="KW-0521">NADP</keyword>
<evidence type="ECO:0000256" key="1">
    <source>
        <dbReference type="ARBA" id="ARBA00022857"/>
    </source>
</evidence>
<dbReference type="GO" id="GO:0070402">
    <property type="term" value="F:NADPH binding"/>
    <property type="evidence" value="ECO:0007669"/>
    <property type="project" value="TreeGrafter"/>
</dbReference>
<dbReference type="GO" id="GO:0035925">
    <property type="term" value="F:mRNA 3'-UTR AU-rich region binding"/>
    <property type="evidence" value="ECO:0007669"/>
    <property type="project" value="TreeGrafter"/>
</dbReference>
<dbReference type="EMBL" id="CP011117">
    <property type="protein sequence ID" value="AKA86022.1"/>
    <property type="molecule type" value="Genomic_DNA"/>
</dbReference>
<feature type="domain" description="Enoyl reductase (ER)" evidence="3">
    <location>
        <begin position="11"/>
        <end position="322"/>
    </location>
</feature>
<dbReference type="EC" id="1.6.5.5" evidence="4"/>
<dbReference type="InterPro" id="IPR020843">
    <property type="entry name" value="ER"/>
</dbReference>
<dbReference type="SUPFAM" id="SSF50129">
    <property type="entry name" value="GroES-like"/>
    <property type="match status" value="1"/>
</dbReference>
<evidence type="ECO:0000256" key="2">
    <source>
        <dbReference type="ARBA" id="ARBA00023002"/>
    </source>
</evidence>
<dbReference type="InterPro" id="IPR047618">
    <property type="entry name" value="QOR-like"/>
</dbReference>
<gene>
    <name evidence="4" type="ORF">VO64_5476</name>
</gene>
<evidence type="ECO:0000313" key="4">
    <source>
        <dbReference type="EMBL" id="AKA86022.1"/>
    </source>
</evidence>
<dbReference type="Pfam" id="PF08240">
    <property type="entry name" value="ADH_N"/>
    <property type="match status" value="1"/>
</dbReference>
<evidence type="ECO:0000259" key="3">
    <source>
        <dbReference type="SMART" id="SM00829"/>
    </source>
</evidence>
<dbReference type="InterPro" id="IPR013154">
    <property type="entry name" value="ADH-like_N"/>
</dbReference>
<protein>
    <submittedName>
        <fullName evidence="4">Quinone oxidoreductase</fullName>
        <ecNumber evidence="4">1.6.5.5</ecNumber>
    </submittedName>
</protein>
<sequence>MTLAMAMTRTGGPQVLQPIEINVPSPGPHEVLVAQSVIGVNFVDTYFRNGLYPVATLPAVLGFEGAGVVAAVGKQVSHLRDGDRVAYTGGPLGAYAQLRLLPASRLVKLPDEVSFEMAGSSMLRGLTAHMLLRKVHMTKRGDWVLVHAAAGGLGQIVVRWAKRLGANVIATVGSEGKVAMARAAGADVVLLHTDEGWADETVRLAEAKGVHLAIDGIGGGMLSQSLSVVRPFGVVASLGQPAGPIPPVRVEDLGFSRSIALMRPSSLLYANDPQAYKSGTDELLQRMLDGMVSPVGARYPLVEAARAHADLEAGKTMGSVILVV</sequence>
<dbReference type="SUPFAM" id="SSF51735">
    <property type="entry name" value="NAD(P)-binding Rossmann-fold domains"/>
    <property type="match status" value="1"/>
</dbReference>
<accession>A0AAU8U5W7</accession>
<dbReference type="InterPro" id="IPR011032">
    <property type="entry name" value="GroES-like_sf"/>
</dbReference>
<dbReference type="RefSeq" id="WP_046072100.1">
    <property type="nucleotide sequence ID" value="NZ_CP011117.2"/>
</dbReference>
<keyword evidence="2 4" id="KW-0560">Oxidoreductase</keyword>
<reference evidence="4 5" key="1">
    <citation type="journal article" date="2015" name="Genome Announc.">
        <title>Complete Genome Sequence of Biocontrol Strain Pseudomonas fluorescens LBUM223.</title>
        <authorList>
            <person name="Roquigny R."/>
            <person name="Arseneault T."/>
            <person name="Gadkar V.J."/>
            <person name="Novinscak A."/>
            <person name="Joly D.L."/>
            <person name="Filion M."/>
        </authorList>
    </citation>
    <scope>NUCLEOTIDE SEQUENCE [LARGE SCALE GENOMIC DNA]</scope>
    <source>
        <strain evidence="4 5">LBUM223</strain>
    </source>
</reference>
<dbReference type="KEGG" id="pfb:VO64_5476"/>
<dbReference type="GO" id="GO:0005829">
    <property type="term" value="C:cytosol"/>
    <property type="evidence" value="ECO:0007669"/>
    <property type="project" value="TreeGrafter"/>
</dbReference>
<dbReference type="PANTHER" id="PTHR48106">
    <property type="entry name" value="QUINONE OXIDOREDUCTASE PIG3-RELATED"/>
    <property type="match status" value="1"/>
</dbReference>
<dbReference type="AlphaFoldDB" id="A0AAU8U5W7"/>
<dbReference type="GO" id="GO:0003960">
    <property type="term" value="F:quinone reductase (NADPH) activity"/>
    <property type="evidence" value="ECO:0007669"/>
    <property type="project" value="UniProtKB-EC"/>
</dbReference>